<organism evidence="3">
    <name type="scientific">marine sediment metagenome</name>
    <dbReference type="NCBI Taxonomy" id="412755"/>
    <lineage>
        <taxon>unclassified sequences</taxon>
        <taxon>metagenomes</taxon>
        <taxon>ecological metagenomes</taxon>
    </lineage>
</organism>
<dbReference type="GO" id="GO:0015937">
    <property type="term" value="P:coenzyme A biosynthetic process"/>
    <property type="evidence" value="ECO:0007669"/>
    <property type="project" value="InterPro"/>
</dbReference>
<dbReference type="GO" id="GO:0004140">
    <property type="term" value="F:dephospho-CoA kinase activity"/>
    <property type="evidence" value="ECO:0007669"/>
    <property type="project" value="InterPro"/>
</dbReference>
<dbReference type="InterPro" id="IPR027417">
    <property type="entry name" value="P-loop_NTPase"/>
</dbReference>
<dbReference type="InterPro" id="IPR001977">
    <property type="entry name" value="Depp_CoAkinase"/>
</dbReference>
<dbReference type="GO" id="GO:0005524">
    <property type="term" value="F:ATP binding"/>
    <property type="evidence" value="ECO:0007669"/>
    <property type="project" value="UniProtKB-KW"/>
</dbReference>
<dbReference type="Pfam" id="PF01121">
    <property type="entry name" value="CoaE"/>
    <property type="match status" value="1"/>
</dbReference>
<comment type="caution">
    <text evidence="3">The sequence shown here is derived from an EMBL/GenBank/DDBJ whole genome shotgun (WGS) entry which is preliminary data.</text>
</comment>
<evidence type="ECO:0000313" key="3">
    <source>
        <dbReference type="EMBL" id="KKN78361.1"/>
    </source>
</evidence>
<dbReference type="NCBIfam" id="TIGR00152">
    <property type="entry name" value="dephospho-CoA kinase"/>
    <property type="match status" value="1"/>
</dbReference>
<dbReference type="CDD" id="cd02022">
    <property type="entry name" value="DPCK"/>
    <property type="match status" value="1"/>
</dbReference>
<protein>
    <recommendedName>
        <fullName evidence="4">Dephospho-CoA kinase</fullName>
    </recommendedName>
</protein>
<keyword evidence="1" id="KW-0547">Nucleotide-binding</keyword>
<evidence type="ECO:0008006" key="4">
    <source>
        <dbReference type="Google" id="ProtNLM"/>
    </source>
</evidence>
<evidence type="ECO:0000256" key="2">
    <source>
        <dbReference type="ARBA" id="ARBA00022840"/>
    </source>
</evidence>
<dbReference type="Gene3D" id="3.40.50.300">
    <property type="entry name" value="P-loop containing nucleotide triphosphate hydrolases"/>
    <property type="match status" value="1"/>
</dbReference>
<dbReference type="SUPFAM" id="SSF52540">
    <property type="entry name" value="P-loop containing nucleoside triphosphate hydrolases"/>
    <property type="match status" value="1"/>
</dbReference>
<accession>A0A0F9VY66</accession>
<dbReference type="HAMAP" id="MF_00376">
    <property type="entry name" value="Dephospho_CoA_kinase"/>
    <property type="match status" value="1"/>
</dbReference>
<dbReference type="PANTHER" id="PTHR10695">
    <property type="entry name" value="DEPHOSPHO-COA KINASE-RELATED"/>
    <property type="match status" value="1"/>
</dbReference>
<gene>
    <name evidence="3" type="ORF">LCGC14_0350830</name>
</gene>
<dbReference type="EMBL" id="LAZR01000264">
    <property type="protein sequence ID" value="KKN78361.1"/>
    <property type="molecule type" value="Genomic_DNA"/>
</dbReference>
<keyword evidence="2" id="KW-0067">ATP-binding</keyword>
<sequence length="201" mass="22232">MIVGLTGGIGSGKTAAADRFAQAHGIHVVDADAKSRVVVEPGRPALVQIVERFGDAVLLENGTLNRAALRELVFREPQERLWLESLLHPLIRTEIERDLASAKSPYALLVSPLLIESGQYQMTQRIIVVDAPESMQLSRTAERDHVPVEQIHAIMQAQTDREERLSHADDVITNDKDLAALHAQVDRLHERYLVLLSGASE</sequence>
<name>A0A0F9VY66_9ZZZZ</name>
<reference evidence="3" key="1">
    <citation type="journal article" date="2015" name="Nature">
        <title>Complex archaea that bridge the gap between prokaryotes and eukaryotes.</title>
        <authorList>
            <person name="Spang A."/>
            <person name="Saw J.H."/>
            <person name="Jorgensen S.L."/>
            <person name="Zaremba-Niedzwiedzka K."/>
            <person name="Martijn J."/>
            <person name="Lind A.E."/>
            <person name="van Eijk R."/>
            <person name="Schleper C."/>
            <person name="Guy L."/>
            <person name="Ettema T.J."/>
        </authorList>
    </citation>
    <scope>NUCLEOTIDE SEQUENCE</scope>
</reference>
<dbReference type="AlphaFoldDB" id="A0A0F9VY66"/>
<evidence type="ECO:0000256" key="1">
    <source>
        <dbReference type="ARBA" id="ARBA00022741"/>
    </source>
</evidence>
<proteinExistence type="inferred from homology"/>
<dbReference type="PANTHER" id="PTHR10695:SF46">
    <property type="entry name" value="BIFUNCTIONAL COENZYME A SYNTHASE-RELATED"/>
    <property type="match status" value="1"/>
</dbReference>
<dbReference type="PROSITE" id="PS51219">
    <property type="entry name" value="DPCK"/>
    <property type="match status" value="1"/>
</dbReference>